<reference evidence="1 2" key="1">
    <citation type="journal article" date="2019" name="J. Hered.">
        <title>An Improved Genome Assembly for Drosophila navojoa, the Basal Species in the mojavensis Cluster.</title>
        <authorList>
            <person name="Vanderlinde T."/>
            <person name="Dupim E.G."/>
            <person name="Nazario-Yepiz N.O."/>
            <person name="Carvalho A.B."/>
        </authorList>
    </citation>
    <scope>NUCLEOTIDE SEQUENCE [LARGE SCALE GENOMIC DNA]</scope>
    <source>
        <strain evidence="1">Navoj_Jal97</strain>
        <tissue evidence="1">Whole organism</tissue>
    </source>
</reference>
<sequence length="41" mass="4466">MSAPLYGVDGTFKPAYAPSATCRFPFATATWRLPHAAFSFI</sequence>
<name>A0A484API9_DRONA</name>
<comment type="caution">
    <text evidence="1">The sequence shown here is derived from an EMBL/GenBank/DDBJ whole genome shotgun (WGS) entry which is preliminary data.</text>
</comment>
<dbReference type="EMBL" id="LSRL02009626">
    <property type="protein sequence ID" value="TDG38162.1"/>
    <property type="molecule type" value="Genomic_DNA"/>
</dbReference>
<accession>A0A484API9</accession>
<dbReference type="Proteomes" id="UP000295192">
    <property type="component" value="Unassembled WGS sequence"/>
</dbReference>
<dbReference type="AlphaFoldDB" id="A0A484API9"/>
<keyword evidence="2" id="KW-1185">Reference proteome</keyword>
<evidence type="ECO:0000313" key="2">
    <source>
        <dbReference type="Proteomes" id="UP000295192"/>
    </source>
</evidence>
<feature type="non-terminal residue" evidence="1">
    <location>
        <position position="41"/>
    </location>
</feature>
<protein>
    <submittedName>
        <fullName evidence="1">Uncharacterized protein</fullName>
    </submittedName>
</protein>
<proteinExistence type="predicted"/>
<evidence type="ECO:0000313" key="1">
    <source>
        <dbReference type="EMBL" id="TDG38162.1"/>
    </source>
</evidence>
<gene>
    <name evidence="1" type="ORF">AWZ03_015416</name>
</gene>
<organism evidence="1 2">
    <name type="scientific">Drosophila navojoa</name>
    <name type="common">Fruit fly</name>
    <dbReference type="NCBI Taxonomy" id="7232"/>
    <lineage>
        <taxon>Eukaryota</taxon>
        <taxon>Metazoa</taxon>
        <taxon>Ecdysozoa</taxon>
        <taxon>Arthropoda</taxon>
        <taxon>Hexapoda</taxon>
        <taxon>Insecta</taxon>
        <taxon>Pterygota</taxon>
        <taxon>Neoptera</taxon>
        <taxon>Endopterygota</taxon>
        <taxon>Diptera</taxon>
        <taxon>Brachycera</taxon>
        <taxon>Muscomorpha</taxon>
        <taxon>Ephydroidea</taxon>
        <taxon>Drosophilidae</taxon>
        <taxon>Drosophila</taxon>
    </lineage>
</organism>